<keyword evidence="2" id="KW-1185">Reference proteome</keyword>
<comment type="caution">
    <text evidence="1">The sequence shown here is derived from an EMBL/GenBank/DDBJ whole genome shotgun (WGS) entry which is preliminary data.</text>
</comment>
<protein>
    <submittedName>
        <fullName evidence="1">Uncharacterized protein</fullName>
    </submittedName>
</protein>
<evidence type="ECO:0000313" key="2">
    <source>
        <dbReference type="Proteomes" id="UP001177021"/>
    </source>
</evidence>
<gene>
    <name evidence="1" type="ORF">MILVUS5_LOCUS25729</name>
</gene>
<dbReference type="EMBL" id="CASHSV030000311">
    <property type="protein sequence ID" value="CAJ2659605.1"/>
    <property type="molecule type" value="Genomic_DNA"/>
</dbReference>
<reference evidence="1" key="1">
    <citation type="submission" date="2023-10" db="EMBL/GenBank/DDBJ databases">
        <authorList>
            <person name="Rodriguez Cubillos JULIANA M."/>
            <person name="De Vega J."/>
        </authorList>
    </citation>
    <scope>NUCLEOTIDE SEQUENCE</scope>
</reference>
<sequence length="311" mass="34679">MKNMEKQNVNLVVNKLGKNMKKNHLQHTIHAHNNIILRNRYPYPHPEEFHFVHKDDFKDFVQHMTSGTKVNHSKPLVENTRLQKNRPPSLSIVRPQVPVQVPAWAPVAPPLSIMRPHVPVQVPAWAPIAPPLASKNALPTHPLQPDSEPSFVENSQTRVVESSISSFLGNFKDSMMDFGNSSGNQLNPLTCQTQVVNNIEPYHLSSSLFRDPVLPMIATNQNLPMNNGNQSMNDFSSPQTNGPQSPSSEFSIPWPTSNMNLVSPQSPYSPLLSPSLFSPPSPEFPFQPYLQNNGISSSYPGSPVSTENFPF</sequence>
<evidence type="ECO:0000313" key="1">
    <source>
        <dbReference type="EMBL" id="CAJ2659605.1"/>
    </source>
</evidence>
<proteinExistence type="predicted"/>
<name>A0ACB0KTU9_TRIPR</name>
<organism evidence="1 2">
    <name type="scientific">Trifolium pratense</name>
    <name type="common">Red clover</name>
    <dbReference type="NCBI Taxonomy" id="57577"/>
    <lineage>
        <taxon>Eukaryota</taxon>
        <taxon>Viridiplantae</taxon>
        <taxon>Streptophyta</taxon>
        <taxon>Embryophyta</taxon>
        <taxon>Tracheophyta</taxon>
        <taxon>Spermatophyta</taxon>
        <taxon>Magnoliopsida</taxon>
        <taxon>eudicotyledons</taxon>
        <taxon>Gunneridae</taxon>
        <taxon>Pentapetalae</taxon>
        <taxon>rosids</taxon>
        <taxon>fabids</taxon>
        <taxon>Fabales</taxon>
        <taxon>Fabaceae</taxon>
        <taxon>Papilionoideae</taxon>
        <taxon>50 kb inversion clade</taxon>
        <taxon>NPAAA clade</taxon>
        <taxon>Hologalegina</taxon>
        <taxon>IRL clade</taxon>
        <taxon>Trifolieae</taxon>
        <taxon>Trifolium</taxon>
    </lineage>
</organism>
<accession>A0ACB0KTU9</accession>
<dbReference type="Proteomes" id="UP001177021">
    <property type="component" value="Unassembled WGS sequence"/>
</dbReference>